<dbReference type="AlphaFoldDB" id="A0A161PIA4"/>
<dbReference type="GO" id="GO:0005886">
    <property type="term" value="C:plasma membrane"/>
    <property type="evidence" value="ECO:0007669"/>
    <property type="project" value="UniProtKB-SubCell"/>
</dbReference>
<evidence type="ECO:0000256" key="7">
    <source>
        <dbReference type="SAM" id="Phobius"/>
    </source>
</evidence>
<evidence type="ECO:0000256" key="2">
    <source>
        <dbReference type="ARBA" id="ARBA00009298"/>
    </source>
</evidence>
<dbReference type="GO" id="GO:0008168">
    <property type="term" value="F:methyltransferase activity"/>
    <property type="evidence" value="ECO:0007669"/>
    <property type="project" value="UniProtKB-KW"/>
</dbReference>
<comment type="subcellular location">
    <subcellularLocation>
        <location evidence="1">Cell membrane</location>
        <topology evidence="1">Multi-pass membrane protein</topology>
    </subcellularLocation>
</comment>
<evidence type="ECO:0000256" key="6">
    <source>
        <dbReference type="ARBA" id="ARBA00023136"/>
    </source>
</evidence>
<dbReference type="PANTHER" id="PTHR33778">
    <property type="entry name" value="PROTEIN MGTC"/>
    <property type="match status" value="1"/>
</dbReference>
<protein>
    <submittedName>
        <fullName evidence="9">Methyltransferase</fullName>
    </submittedName>
</protein>
<evidence type="ECO:0000256" key="3">
    <source>
        <dbReference type="ARBA" id="ARBA00022475"/>
    </source>
</evidence>
<accession>A0A161PIA4</accession>
<dbReference type="OrthoDB" id="9811198at2"/>
<keyword evidence="9" id="KW-0489">Methyltransferase</keyword>
<proteinExistence type="inferred from homology"/>
<dbReference type="Pfam" id="PF02308">
    <property type="entry name" value="MgtC"/>
    <property type="match status" value="1"/>
</dbReference>
<evidence type="ECO:0000259" key="8">
    <source>
        <dbReference type="Pfam" id="PF02308"/>
    </source>
</evidence>
<evidence type="ECO:0000313" key="10">
    <source>
        <dbReference type="Proteomes" id="UP000075806"/>
    </source>
</evidence>
<evidence type="ECO:0000256" key="1">
    <source>
        <dbReference type="ARBA" id="ARBA00004651"/>
    </source>
</evidence>
<dbReference type="RefSeq" id="WP_061948055.1">
    <property type="nucleotide sequence ID" value="NZ_LTAO01000010.1"/>
</dbReference>
<sequence length="248" mass="27302">MLLQEFVIKISLSLLLGLAIGIDRQMKHKPLGLKTSMVICIASCLVTIVSIESFYKFAPDGISTNMDPMRLAAQIVSGVGFLGAGVILRRNNDVISGLTTAAMIWAASGLGIAIGAGFYLESFYTVLLILIAINFIPVLLKVIGPSTLKQDDVALRIVMEPNLNMTELIEAIELKGELKADSDSKELLKKRKKKKKEIAIRSVKVKDLDDGNQLIDLKISVPSKMYITELYYITKKINYVKSVNVEKL</sequence>
<dbReference type="InterPro" id="IPR049177">
    <property type="entry name" value="MgtC_SapB_SrpB_YhiD_N"/>
</dbReference>
<feature type="transmembrane region" description="Helical" evidence="7">
    <location>
        <begin position="31"/>
        <end position="51"/>
    </location>
</feature>
<keyword evidence="4 7" id="KW-0812">Transmembrane</keyword>
<comment type="similarity">
    <text evidence="2">Belongs to the MgtC/SapB family.</text>
</comment>
<feature type="domain" description="MgtC/SapB/SrpB/YhiD N-terminal" evidence="8">
    <location>
        <begin position="11"/>
        <end position="138"/>
    </location>
</feature>
<dbReference type="PRINTS" id="PR01837">
    <property type="entry name" value="MGTCSAPBPROT"/>
</dbReference>
<keyword evidence="6 7" id="KW-0472">Membrane</keyword>
<dbReference type="PANTHER" id="PTHR33778:SF4">
    <property type="entry name" value="PROTEIN SAPB"/>
    <property type="match status" value="1"/>
</dbReference>
<keyword evidence="5 7" id="KW-1133">Transmembrane helix</keyword>
<name>A0A161PIA4_9BACI</name>
<evidence type="ECO:0000256" key="5">
    <source>
        <dbReference type="ARBA" id="ARBA00022989"/>
    </source>
</evidence>
<comment type="caution">
    <text evidence="9">The sequence shown here is derived from an EMBL/GenBank/DDBJ whole genome shotgun (WGS) entry which is preliminary data.</text>
</comment>
<feature type="transmembrane region" description="Helical" evidence="7">
    <location>
        <begin position="122"/>
        <end position="140"/>
    </location>
</feature>
<keyword evidence="10" id="KW-1185">Reference proteome</keyword>
<evidence type="ECO:0000256" key="4">
    <source>
        <dbReference type="ARBA" id="ARBA00022692"/>
    </source>
</evidence>
<reference evidence="9" key="1">
    <citation type="submission" date="2016-02" db="EMBL/GenBank/DDBJ databases">
        <title>Genome sequence of Bacillus trypoxylicola KCTC 13244(T).</title>
        <authorList>
            <person name="Jeong H."/>
            <person name="Park S.-H."/>
            <person name="Choi S.-K."/>
        </authorList>
    </citation>
    <scope>NUCLEOTIDE SEQUENCE [LARGE SCALE GENOMIC DNA]</scope>
    <source>
        <strain evidence="9">KCTC 13244</strain>
    </source>
</reference>
<organism evidence="9 10">
    <name type="scientific">Alkalihalobacillus trypoxylicola</name>
    <dbReference type="NCBI Taxonomy" id="519424"/>
    <lineage>
        <taxon>Bacteria</taxon>
        <taxon>Bacillati</taxon>
        <taxon>Bacillota</taxon>
        <taxon>Bacilli</taxon>
        <taxon>Bacillales</taxon>
        <taxon>Bacillaceae</taxon>
        <taxon>Alkalihalobacillus</taxon>
    </lineage>
</organism>
<feature type="transmembrane region" description="Helical" evidence="7">
    <location>
        <begin position="95"/>
        <end position="116"/>
    </location>
</feature>
<dbReference type="GO" id="GO:0032259">
    <property type="term" value="P:methylation"/>
    <property type="evidence" value="ECO:0007669"/>
    <property type="project" value="UniProtKB-KW"/>
</dbReference>
<keyword evidence="9" id="KW-0808">Transferase</keyword>
<dbReference type="STRING" id="519424.AZF04_17700"/>
<gene>
    <name evidence="9" type="ORF">AZF04_17700</name>
</gene>
<dbReference type="InterPro" id="IPR003416">
    <property type="entry name" value="MgtC/SapB/SrpB/YhiD_fam"/>
</dbReference>
<dbReference type="EMBL" id="LTAO01000010">
    <property type="protein sequence ID" value="KYG32998.1"/>
    <property type="molecule type" value="Genomic_DNA"/>
</dbReference>
<keyword evidence="3" id="KW-1003">Cell membrane</keyword>
<dbReference type="Proteomes" id="UP000075806">
    <property type="component" value="Unassembled WGS sequence"/>
</dbReference>
<evidence type="ECO:0000313" key="9">
    <source>
        <dbReference type="EMBL" id="KYG32998.1"/>
    </source>
</evidence>
<feature type="transmembrane region" description="Helical" evidence="7">
    <location>
        <begin position="71"/>
        <end position="88"/>
    </location>
</feature>